<evidence type="ECO:0000313" key="2">
    <source>
        <dbReference type="EMBL" id="BDD86043.1"/>
    </source>
</evidence>
<evidence type="ECO:0000259" key="1">
    <source>
        <dbReference type="Pfam" id="PF04536"/>
    </source>
</evidence>
<evidence type="ECO:0000313" key="3">
    <source>
        <dbReference type="Proteomes" id="UP000830055"/>
    </source>
</evidence>
<feature type="domain" description="TPM" evidence="1">
    <location>
        <begin position="30"/>
        <end position="148"/>
    </location>
</feature>
<dbReference type="EMBL" id="AP025516">
    <property type="protein sequence ID" value="BDD86043.1"/>
    <property type="molecule type" value="Genomic_DNA"/>
</dbReference>
<keyword evidence="3" id="KW-1185">Reference proteome</keyword>
<dbReference type="RefSeq" id="WP_284153146.1">
    <property type="nucleotide sequence ID" value="NZ_AP025516.1"/>
</dbReference>
<gene>
    <name evidence="2" type="ORF">DPPLL_04080</name>
</gene>
<name>A0ABN6LZG6_9BACT</name>
<accession>A0ABN6LZG6</accession>
<reference evidence="2 3" key="1">
    <citation type="submission" date="2022-01" db="EMBL/GenBank/DDBJ databases">
        <title>Desulfofustis limnae sp. nov., a novel mesophilic sulfate-reducing bacterium isolated from marsh soil.</title>
        <authorList>
            <person name="Watanabe M."/>
            <person name="Takahashi A."/>
            <person name="Kojima H."/>
            <person name="Fukui M."/>
        </authorList>
    </citation>
    <scope>NUCLEOTIDE SEQUENCE [LARGE SCALE GENOMIC DNA]</scope>
    <source>
        <strain evidence="2 3">PPLL</strain>
    </source>
</reference>
<dbReference type="PROSITE" id="PS51257">
    <property type="entry name" value="PROKAR_LIPOPROTEIN"/>
    <property type="match status" value="1"/>
</dbReference>
<proteinExistence type="predicted"/>
<dbReference type="Gene3D" id="3.10.310.50">
    <property type="match status" value="1"/>
</dbReference>
<sequence length="341" mass="38610">MRRRGLGTWLIVLGLVVCSCSDSHDHQFIEDRAGLLLDGERQRIDAYYRALQTDFAVSCRVIILAEAHEDINHTATELFANLGRETNGARGLLFLIDPIGHQIRVEVGYDLEGMFPDAFVGYLERDQLAPFFQQNRVGTGIEATTELFIARAQRDSAGFSFDPGVELGIGNHYSGGAGARLEVTIGSSPEPPVAAAAARSRYLPGATPEQSLAVYRRVLTEKIKDPQLPLYTQETRRFLADWVVTYAQQDNERRHLEESTIDRIIEAGDRAVIRFPPEERTHPPYFFSRSSSGWEIDLAAMNRILHMNHKNQYHFPSLDHEYRFGFSDWEFDANGFPRAQH</sequence>
<dbReference type="Proteomes" id="UP000830055">
    <property type="component" value="Chromosome"/>
</dbReference>
<protein>
    <recommendedName>
        <fullName evidence="1">TPM domain-containing protein</fullName>
    </recommendedName>
</protein>
<organism evidence="2 3">
    <name type="scientific">Desulfofustis limnaeus</name>
    <dbReference type="NCBI Taxonomy" id="2740163"/>
    <lineage>
        <taxon>Bacteria</taxon>
        <taxon>Pseudomonadati</taxon>
        <taxon>Thermodesulfobacteriota</taxon>
        <taxon>Desulfobulbia</taxon>
        <taxon>Desulfobulbales</taxon>
        <taxon>Desulfocapsaceae</taxon>
        <taxon>Desulfofustis</taxon>
    </lineage>
</organism>
<dbReference type="InterPro" id="IPR007621">
    <property type="entry name" value="TPM_dom"/>
</dbReference>
<dbReference type="Pfam" id="PF04536">
    <property type="entry name" value="TPM_phosphatase"/>
    <property type="match status" value="1"/>
</dbReference>